<proteinExistence type="inferred from homology"/>
<evidence type="ECO:0000259" key="2">
    <source>
        <dbReference type="SMART" id="SM00822"/>
    </source>
</evidence>
<dbReference type="PRINTS" id="PR00080">
    <property type="entry name" value="SDRFAMILY"/>
</dbReference>
<feature type="domain" description="Ketoreductase" evidence="2">
    <location>
        <begin position="10"/>
        <end position="187"/>
    </location>
</feature>
<dbReference type="InterPro" id="IPR057326">
    <property type="entry name" value="KR_dom"/>
</dbReference>
<dbReference type="InterPro" id="IPR036291">
    <property type="entry name" value="NAD(P)-bd_dom_sf"/>
</dbReference>
<dbReference type="SMART" id="SM00822">
    <property type="entry name" value="PKS_KR"/>
    <property type="match status" value="1"/>
</dbReference>
<dbReference type="InterPro" id="IPR050259">
    <property type="entry name" value="SDR"/>
</dbReference>
<dbReference type="RefSeq" id="WP_379954414.1">
    <property type="nucleotide sequence ID" value="NZ_JAUYVI010000002.1"/>
</dbReference>
<keyword evidence="4" id="KW-1185">Reference proteome</keyword>
<dbReference type="CDD" id="cd05233">
    <property type="entry name" value="SDR_c"/>
    <property type="match status" value="1"/>
</dbReference>
<dbReference type="PANTHER" id="PTHR42879">
    <property type="entry name" value="3-OXOACYL-(ACYL-CARRIER-PROTEIN) REDUCTASE"/>
    <property type="match status" value="1"/>
</dbReference>
<comment type="similarity">
    <text evidence="1">Belongs to the short-chain dehydrogenases/reductases (SDR) family.</text>
</comment>
<sequence length="259" mass="27260">MGANFDFGGKTVLVTGASRGIGRGVAEAFAAAKADLAILADDAGVETTAQEIAASCGRAVTALRCDITDRASVTKALSQLDRIDVLVNNAGLERITPIAESGAEVEATFARIIDINILGTYYVTRDALPKMRKGSRIVFTASIWGRTAAAEFSAYCASKHAIVGMTRALALELGPKGINVNAVAPGWVKTDQSMLSLRRMAERSHLPETQLLDEIMAGQSLPGLMNPADIAGLYLFLASDLAANMTGQTVNIDRGEVMS</sequence>
<dbReference type="Proteomes" id="UP001230156">
    <property type="component" value="Unassembled WGS sequence"/>
</dbReference>
<protein>
    <submittedName>
        <fullName evidence="3">SDR family NAD(P)-dependent oxidoreductase</fullName>
    </submittedName>
</protein>
<dbReference type="Pfam" id="PF13561">
    <property type="entry name" value="adh_short_C2"/>
    <property type="match status" value="1"/>
</dbReference>
<reference evidence="4" key="1">
    <citation type="submission" date="2023-08" db="EMBL/GenBank/DDBJ databases">
        <title>Rhodospirillaceae gen. nov., a novel taxon isolated from the Yangtze River Yuezi River estuary sludge.</title>
        <authorList>
            <person name="Ruan L."/>
        </authorList>
    </citation>
    <scope>NUCLEOTIDE SEQUENCE [LARGE SCALE GENOMIC DNA]</scope>
    <source>
        <strain evidence="4">R-7</strain>
    </source>
</reference>
<evidence type="ECO:0000313" key="4">
    <source>
        <dbReference type="Proteomes" id="UP001230156"/>
    </source>
</evidence>
<dbReference type="PROSITE" id="PS00061">
    <property type="entry name" value="ADH_SHORT"/>
    <property type="match status" value="1"/>
</dbReference>
<evidence type="ECO:0000313" key="3">
    <source>
        <dbReference type="EMBL" id="MDQ7247003.1"/>
    </source>
</evidence>
<dbReference type="PRINTS" id="PR00081">
    <property type="entry name" value="GDHRDH"/>
</dbReference>
<dbReference type="Gene3D" id="3.40.50.720">
    <property type="entry name" value="NAD(P)-binding Rossmann-like Domain"/>
    <property type="match status" value="1"/>
</dbReference>
<dbReference type="InterPro" id="IPR020904">
    <property type="entry name" value="Sc_DH/Rdtase_CS"/>
</dbReference>
<organism evidence="3 4">
    <name type="scientific">Dongia sedimenti</name>
    <dbReference type="NCBI Taxonomy" id="3064282"/>
    <lineage>
        <taxon>Bacteria</taxon>
        <taxon>Pseudomonadati</taxon>
        <taxon>Pseudomonadota</taxon>
        <taxon>Alphaproteobacteria</taxon>
        <taxon>Rhodospirillales</taxon>
        <taxon>Dongiaceae</taxon>
        <taxon>Dongia</taxon>
    </lineage>
</organism>
<evidence type="ECO:0000256" key="1">
    <source>
        <dbReference type="ARBA" id="ARBA00006484"/>
    </source>
</evidence>
<dbReference type="EMBL" id="JAUYVI010000002">
    <property type="protein sequence ID" value="MDQ7247003.1"/>
    <property type="molecule type" value="Genomic_DNA"/>
</dbReference>
<name>A0ABU0YK09_9PROT</name>
<accession>A0ABU0YK09</accession>
<comment type="caution">
    <text evidence="3">The sequence shown here is derived from an EMBL/GenBank/DDBJ whole genome shotgun (WGS) entry which is preliminary data.</text>
</comment>
<dbReference type="PANTHER" id="PTHR42879:SF2">
    <property type="entry name" value="3-OXOACYL-[ACYL-CARRIER-PROTEIN] REDUCTASE FABG"/>
    <property type="match status" value="1"/>
</dbReference>
<dbReference type="InterPro" id="IPR002347">
    <property type="entry name" value="SDR_fam"/>
</dbReference>
<gene>
    <name evidence="3" type="ORF">Q8A70_04975</name>
</gene>
<dbReference type="SUPFAM" id="SSF51735">
    <property type="entry name" value="NAD(P)-binding Rossmann-fold domains"/>
    <property type="match status" value="1"/>
</dbReference>